<proteinExistence type="predicted"/>
<dbReference type="GO" id="GO:1903479">
    <property type="term" value="P:mitotic actomyosin contractile ring assembly actin filament organization"/>
    <property type="evidence" value="ECO:0007669"/>
    <property type="project" value="TreeGrafter"/>
</dbReference>
<dbReference type="EnsemblMetazoa" id="XM_021046477.2">
    <property type="protein sequence ID" value="XP_020902136.1"/>
    <property type="gene ID" value="LOC110240666"/>
</dbReference>
<evidence type="ECO:0000313" key="4">
    <source>
        <dbReference type="EnsemblMetazoa" id="XP_020902136.1"/>
    </source>
</evidence>
<dbReference type="PANTHER" id="PTHR14149">
    <property type="entry name" value="RAS GTPASE-ACTIVATING PROTEIN WITH IQ MOTIF"/>
    <property type="match status" value="1"/>
</dbReference>
<dbReference type="KEGG" id="epa:110240666"/>
<dbReference type="Gene3D" id="1.10.418.10">
    <property type="entry name" value="Calponin-like domain"/>
    <property type="match status" value="1"/>
</dbReference>
<organism evidence="4 5">
    <name type="scientific">Exaiptasia diaphana</name>
    <name type="common">Tropical sea anemone</name>
    <name type="synonym">Aiptasia pulchella</name>
    <dbReference type="NCBI Taxonomy" id="2652724"/>
    <lineage>
        <taxon>Eukaryota</taxon>
        <taxon>Metazoa</taxon>
        <taxon>Cnidaria</taxon>
        <taxon>Anthozoa</taxon>
        <taxon>Hexacorallia</taxon>
        <taxon>Actiniaria</taxon>
        <taxon>Aiptasiidae</taxon>
        <taxon>Exaiptasia</taxon>
    </lineage>
</organism>
<feature type="domain" description="Calponin-homology (CH)" evidence="3">
    <location>
        <begin position="49"/>
        <end position="164"/>
    </location>
</feature>
<evidence type="ECO:0000256" key="2">
    <source>
        <dbReference type="SAM" id="MobiDB-lite"/>
    </source>
</evidence>
<sequence length="533" mass="60348">MENNVDKEDGRWDPSSGSYESGSGDSGLERASGTEMDEQRKQNLAYQYLCHLEEAKVWMEACLKEDLPETTELEEYMRNGVHLAKLGNFFAPKVVPHRRIFDKELKHFTSKGLHFRHTDNINYFLRALEDVGLPKVFYPETTDIYDKKNMPKLIYCVHALSLFLFKLGVAPQIEDLYGKAEFTEEQISAMRKELEKYGLQLPAFSKIGGILESELPVDEAALHAAVIAINEAIDHQSSAGTLETLKNPNAHLVDIDDTNVDDYQNFLYNAKETKSKQALAKSPGSDKEIDIYDKYLTQAEIQGNISQVNDTIRKKKRDEALQRSLQEINSLLDGDDAEALCAALSDKSAQLRNVDRQNATWYLQMLKEKRKVKQVTSDDPNAQLIKEEVQETVNSANEAADANKQMLVTVEAINKSLDKDNHEETHQLLQKSEAMLPTVLNRSAFLYHSELKKEKAKKQNDLDHNEMVQTVTELTAAAAINAAIDKQNPDELMKHMQNPKAHLQTVDESLGGRYLDHFVSVKQEKGQVYTDIS</sequence>
<reference evidence="4" key="1">
    <citation type="submission" date="2022-11" db="UniProtKB">
        <authorList>
            <consortium name="EnsemblMetazoa"/>
        </authorList>
    </citation>
    <scope>IDENTIFICATION</scope>
</reference>
<accession>A0A913XBP5</accession>
<evidence type="ECO:0000259" key="3">
    <source>
        <dbReference type="PROSITE" id="PS50021"/>
    </source>
</evidence>
<dbReference type="PROSITE" id="PS50021">
    <property type="entry name" value="CH"/>
    <property type="match status" value="1"/>
</dbReference>
<dbReference type="GO" id="GO:0051015">
    <property type="term" value="F:actin filament binding"/>
    <property type="evidence" value="ECO:0007669"/>
    <property type="project" value="TreeGrafter"/>
</dbReference>
<dbReference type="InterPro" id="IPR036872">
    <property type="entry name" value="CH_dom_sf"/>
</dbReference>
<name>A0A913XBP5_EXADI</name>
<dbReference type="GO" id="GO:0005938">
    <property type="term" value="C:cell cortex"/>
    <property type="evidence" value="ECO:0007669"/>
    <property type="project" value="TreeGrafter"/>
</dbReference>
<dbReference type="OrthoDB" id="775356at2759"/>
<keyword evidence="1" id="KW-0175">Coiled coil</keyword>
<dbReference type="Proteomes" id="UP000887567">
    <property type="component" value="Unplaced"/>
</dbReference>
<dbReference type="SMART" id="SM00033">
    <property type="entry name" value="CH"/>
    <property type="match status" value="1"/>
</dbReference>
<feature type="region of interest" description="Disordered" evidence="2">
    <location>
        <begin position="1"/>
        <end position="36"/>
    </location>
</feature>
<dbReference type="RefSeq" id="XP_020902136.1">
    <property type="nucleotide sequence ID" value="XM_021046477.2"/>
</dbReference>
<protein>
    <recommendedName>
        <fullName evidence="3">Calponin-homology (CH) domain-containing protein</fullName>
    </recommendedName>
</protein>
<dbReference type="GO" id="GO:0005516">
    <property type="term" value="F:calmodulin binding"/>
    <property type="evidence" value="ECO:0007669"/>
    <property type="project" value="TreeGrafter"/>
</dbReference>
<keyword evidence="5" id="KW-1185">Reference proteome</keyword>
<dbReference type="Pfam" id="PF00307">
    <property type="entry name" value="CH"/>
    <property type="match status" value="1"/>
</dbReference>
<dbReference type="FunFam" id="1.10.418.10:FF:000013">
    <property type="entry name" value="IQ motif containing GTPase activating protein 1"/>
    <property type="match status" value="1"/>
</dbReference>
<dbReference type="InterPro" id="IPR001715">
    <property type="entry name" value="CH_dom"/>
</dbReference>
<dbReference type="SUPFAM" id="SSF47576">
    <property type="entry name" value="Calponin-homology domain, CH-domain"/>
    <property type="match status" value="1"/>
</dbReference>
<dbReference type="AlphaFoldDB" id="A0A913XBP5"/>
<evidence type="ECO:0000256" key="1">
    <source>
        <dbReference type="SAM" id="Coils"/>
    </source>
</evidence>
<feature type="coiled-coil region" evidence="1">
    <location>
        <begin position="173"/>
        <end position="200"/>
    </location>
</feature>
<dbReference type="PANTHER" id="PTHR14149:SF14">
    <property type="entry name" value="CALPONIN-HOMOLOGY (CH) DOMAIN-CONTAINING PROTEIN"/>
    <property type="match status" value="1"/>
</dbReference>
<dbReference type="GeneID" id="110240666"/>
<dbReference type="GO" id="GO:0005096">
    <property type="term" value="F:GTPase activator activity"/>
    <property type="evidence" value="ECO:0007669"/>
    <property type="project" value="TreeGrafter"/>
</dbReference>
<evidence type="ECO:0000313" key="5">
    <source>
        <dbReference type="Proteomes" id="UP000887567"/>
    </source>
</evidence>
<feature type="compositionally biased region" description="Basic and acidic residues" evidence="2">
    <location>
        <begin position="1"/>
        <end position="12"/>
    </location>
</feature>